<protein>
    <submittedName>
        <fullName evidence="1">Uncharacterized protein</fullName>
    </submittedName>
</protein>
<name>A0ABR1HAV0_9HYPO</name>
<evidence type="ECO:0000313" key="1">
    <source>
        <dbReference type="EMBL" id="KAK7418287.1"/>
    </source>
</evidence>
<evidence type="ECO:0000313" key="2">
    <source>
        <dbReference type="Proteomes" id="UP001498476"/>
    </source>
</evidence>
<keyword evidence="2" id="KW-1185">Reference proteome</keyword>
<comment type="caution">
    <text evidence="1">The sequence shown here is derived from an EMBL/GenBank/DDBJ whole genome shotgun (WGS) entry which is preliminary data.</text>
</comment>
<accession>A0ABR1HAV0</accession>
<organism evidence="1 2">
    <name type="scientific">Neonectria punicea</name>
    <dbReference type="NCBI Taxonomy" id="979145"/>
    <lineage>
        <taxon>Eukaryota</taxon>
        <taxon>Fungi</taxon>
        <taxon>Dikarya</taxon>
        <taxon>Ascomycota</taxon>
        <taxon>Pezizomycotina</taxon>
        <taxon>Sordariomycetes</taxon>
        <taxon>Hypocreomycetidae</taxon>
        <taxon>Hypocreales</taxon>
        <taxon>Nectriaceae</taxon>
        <taxon>Neonectria</taxon>
    </lineage>
</organism>
<sequence>MSAADRAHLAAMGLLTPDTSIPDEPVSEKLADRAEALTIPVMQATDPAAYRAVRHNENQAKEHTSLLGQKIWEYGYRTFASRQTHEGHAEASRQDTIEWVEVSAALRAAVQAEQEKVRSLRLSKDLELLIPRI</sequence>
<proteinExistence type="predicted"/>
<reference evidence="1 2" key="1">
    <citation type="journal article" date="2025" name="Microbiol. Resour. Announc.">
        <title>Draft genome sequences for Neonectria magnoliae and Neonectria punicea, canker pathogens of Liriodendron tulipifera and Acer saccharum in West Virginia.</title>
        <authorList>
            <person name="Petronek H.M."/>
            <person name="Kasson M.T."/>
            <person name="Metheny A.M."/>
            <person name="Stauder C.M."/>
            <person name="Lovett B."/>
            <person name="Lynch S.C."/>
            <person name="Garnas J.R."/>
            <person name="Kasson L.R."/>
            <person name="Stajich J.E."/>
        </authorList>
    </citation>
    <scope>NUCLEOTIDE SEQUENCE [LARGE SCALE GENOMIC DNA]</scope>
    <source>
        <strain evidence="1 2">NRRL 64653</strain>
    </source>
</reference>
<gene>
    <name evidence="1" type="ORF">QQX98_004072</name>
</gene>
<dbReference type="Proteomes" id="UP001498476">
    <property type="component" value="Unassembled WGS sequence"/>
</dbReference>
<dbReference type="EMBL" id="JAZAVJ010000049">
    <property type="protein sequence ID" value="KAK7418287.1"/>
    <property type="molecule type" value="Genomic_DNA"/>
</dbReference>